<dbReference type="InterPro" id="IPR036291">
    <property type="entry name" value="NAD(P)-bd_dom_sf"/>
</dbReference>
<dbReference type="Gene3D" id="3.90.25.10">
    <property type="entry name" value="UDP-galactose 4-epimerase, domain 1"/>
    <property type="match status" value="2"/>
</dbReference>
<dbReference type="Proteomes" id="UP001595925">
    <property type="component" value="Unassembled WGS sequence"/>
</dbReference>
<name>A0ABD5QA75_9EURY</name>
<feature type="domain" description="NAD-dependent epimerase/dehydratase" evidence="2">
    <location>
        <begin position="9"/>
        <end position="237"/>
    </location>
</feature>
<comment type="caution">
    <text evidence="3">The sequence shown here is derived from an EMBL/GenBank/DDBJ whole genome shotgun (WGS) entry which is preliminary data.</text>
</comment>
<keyword evidence="4" id="KW-1185">Reference proteome</keyword>
<dbReference type="PANTHER" id="PTHR43000">
    <property type="entry name" value="DTDP-D-GLUCOSE 4,6-DEHYDRATASE-RELATED"/>
    <property type="match status" value="1"/>
</dbReference>
<reference evidence="3 4" key="1">
    <citation type="journal article" date="2019" name="Int. J. Syst. Evol. Microbiol.">
        <title>The Global Catalogue of Microorganisms (GCM) 10K type strain sequencing project: providing services to taxonomists for standard genome sequencing and annotation.</title>
        <authorList>
            <consortium name="The Broad Institute Genomics Platform"/>
            <consortium name="The Broad Institute Genome Sequencing Center for Infectious Disease"/>
            <person name="Wu L."/>
            <person name="Ma J."/>
        </authorList>
    </citation>
    <scope>NUCLEOTIDE SEQUENCE [LARGE SCALE GENOMIC DNA]</scope>
    <source>
        <strain evidence="3 4">CGMCC 1.15824</strain>
    </source>
</reference>
<evidence type="ECO:0000259" key="2">
    <source>
        <dbReference type="Pfam" id="PF01370"/>
    </source>
</evidence>
<evidence type="ECO:0000313" key="3">
    <source>
        <dbReference type="EMBL" id="MFC4986594.1"/>
    </source>
</evidence>
<evidence type="ECO:0000313" key="4">
    <source>
        <dbReference type="Proteomes" id="UP001595925"/>
    </source>
</evidence>
<dbReference type="RefSeq" id="WP_114579473.1">
    <property type="nucleotide sequence ID" value="NZ_JAIVEF010000003.1"/>
</dbReference>
<sequence length="312" mass="34081">MDLTDRRLLVTGGAGLVGSELAAQLAADNEVVVVDDLSNGVRESVPDDCAFVEGDLTERETLEDAITGDLDAVFHCAAADKYVDTDDPREQFEVNGSMTYDLVERMEEVGVSRLAFTSSSTVYGEAPRPTPEDYAPLEPISIYGAAKLSEESLLSVYAHSHDFTVWNFRFANVVGPRFGAGVVPDFVEKLDENPETLTILGDGRQQKSYMHVAECSEAIRAVVEGTPKGGMHTYNLGTRTTTSVDRIADIVSDEMGLDPDYEYTGGDRGWTGDVPKMRLSIEKLSTHWEPALSSDDSVREAARSLVARLDER</sequence>
<proteinExistence type="inferred from homology"/>
<comment type="similarity">
    <text evidence="1">Belongs to the NAD(P)-dependent epimerase/dehydratase family.</text>
</comment>
<protein>
    <submittedName>
        <fullName evidence="3">NAD-dependent epimerase/dehydratase family protein</fullName>
    </submittedName>
</protein>
<dbReference type="Pfam" id="PF01370">
    <property type="entry name" value="Epimerase"/>
    <property type="match status" value="1"/>
</dbReference>
<dbReference type="AlphaFoldDB" id="A0ABD5QA75"/>
<dbReference type="SUPFAM" id="SSF51735">
    <property type="entry name" value="NAD(P)-binding Rossmann-fold domains"/>
    <property type="match status" value="1"/>
</dbReference>
<dbReference type="InterPro" id="IPR001509">
    <property type="entry name" value="Epimerase_deHydtase"/>
</dbReference>
<dbReference type="EMBL" id="JBHSJG010000005">
    <property type="protein sequence ID" value="MFC4986594.1"/>
    <property type="molecule type" value="Genomic_DNA"/>
</dbReference>
<evidence type="ECO:0000256" key="1">
    <source>
        <dbReference type="ARBA" id="ARBA00007637"/>
    </source>
</evidence>
<gene>
    <name evidence="3" type="ORF">ACFPFO_02135</name>
</gene>
<organism evidence="3 4">
    <name type="scientific">Saliphagus infecundisoli</name>
    <dbReference type="NCBI Taxonomy" id="1849069"/>
    <lineage>
        <taxon>Archaea</taxon>
        <taxon>Methanobacteriati</taxon>
        <taxon>Methanobacteriota</taxon>
        <taxon>Stenosarchaea group</taxon>
        <taxon>Halobacteria</taxon>
        <taxon>Halobacteriales</taxon>
        <taxon>Natrialbaceae</taxon>
        <taxon>Saliphagus</taxon>
    </lineage>
</organism>
<dbReference type="Gene3D" id="3.40.50.720">
    <property type="entry name" value="NAD(P)-binding Rossmann-like Domain"/>
    <property type="match status" value="1"/>
</dbReference>
<accession>A0ABD5QA75</accession>